<dbReference type="InterPro" id="IPR011993">
    <property type="entry name" value="PH-like_dom_sf"/>
</dbReference>
<feature type="region of interest" description="Disordered" evidence="6">
    <location>
        <begin position="67"/>
        <end position="86"/>
    </location>
</feature>
<dbReference type="STRING" id="1882483.A0A317XWV8"/>
<feature type="region of interest" description="Disordered" evidence="6">
    <location>
        <begin position="589"/>
        <end position="634"/>
    </location>
</feature>
<feature type="region of interest" description="Disordered" evidence="6">
    <location>
        <begin position="202"/>
        <end position="243"/>
    </location>
</feature>
<dbReference type="PANTHER" id="PTHR10300:SF14">
    <property type="entry name" value="PROTEIN SARAH"/>
    <property type="match status" value="1"/>
</dbReference>
<dbReference type="Pfam" id="PF03517">
    <property type="entry name" value="Voldacs"/>
    <property type="match status" value="1"/>
</dbReference>
<dbReference type="PANTHER" id="PTHR10300">
    <property type="entry name" value="CALCIPRESSIN"/>
    <property type="match status" value="1"/>
</dbReference>
<dbReference type="SUPFAM" id="SSF54928">
    <property type="entry name" value="RNA-binding domain, RBD"/>
    <property type="match status" value="1"/>
</dbReference>
<dbReference type="InterPro" id="IPR012677">
    <property type="entry name" value="Nucleotide-bd_a/b_plait_sf"/>
</dbReference>
<feature type="compositionally biased region" description="Gly residues" evidence="6">
    <location>
        <begin position="602"/>
        <end position="612"/>
    </location>
</feature>
<dbReference type="GO" id="GO:0019722">
    <property type="term" value="P:calcium-mediated signaling"/>
    <property type="evidence" value="ECO:0007669"/>
    <property type="project" value="InterPro"/>
</dbReference>
<evidence type="ECO:0000256" key="6">
    <source>
        <dbReference type="SAM" id="MobiDB-lite"/>
    </source>
</evidence>
<keyword evidence="4" id="KW-0963">Cytoplasm</keyword>
<dbReference type="GO" id="GO:0008597">
    <property type="term" value="F:calcium-dependent protein serine/threonine phosphatase regulator activity"/>
    <property type="evidence" value="ECO:0007669"/>
    <property type="project" value="TreeGrafter"/>
</dbReference>
<dbReference type="AlphaFoldDB" id="A0A317XWV8"/>
<dbReference type="Pfam" id="PF04847">
    <property type="entry name" value="Calcipressin"/>
    <property type="match status" value="1"/>
</dbReference>
<dbReference type="InterPro" id="IPR039924">
    <property type="entry name" value="ICln/Lot5/Saf5"/>
</dbReference>
<keyword evidence="5" id="KW-0539">Nucleus</keyword>
<evidence type="ECO:0000256" key="2">
    <source>
        <dbReference type="ARBA" id="ARBA00004496"/>
    </source>
</evidence>
<name>A0A317XWV8_9BASI</name>
<dbReference type="GO" id="GO:0003676">
    <property type="term" value="F:nucleic acid binding"/>
    <property type="evidence" value="ECO:0007669"/>
    <property type="project" value="InterPro"/>
</dbReference>
<sequence>MSALKHISAPPVFAESETQASQSRSTSTSPASAPPRLSFKLANATAYLTPSPTDLPSCFSALQPQIQTSSMATDETDDEDESASTAAVSKANVELYLTEAELVLFSPQAGTGITLSYLTIALHAVTRSPPAFLVSSNHAESSASASASDGTFPGCLYCQLDLSAENGQEDEEDEGNFLEMYIVTPDESTLDQLFEALSQCASLHPSGGADEDETSSHPFAGFAPFGTGANGHGQNGAFDDADAGEADDFVSDVATQSDGVDQELSETGRRNMVHLESIMQWPSDDEQGDNRAESSSRVSTPDLVREPRATNTLILSNLPVEFFTPQICSLLLSLLNTYGPMVRWTPMPTVGRALVIFQDASGAALAKAGLDRLLLPFEDAEVADPGASTGDGDAMVQRGVRDQDEDDGPMLRAIFGPATDPNSEPETLAVPTTDKNFLISPPGSPPVGWEPIREDPPNRDTLAEDLMRALADLRDTGSHIASHQPKEWGADAEPGLGDSVKEEQLKTRSPGAPEVILAPSVAPPMRAFRPAWLRNDKDAQDEEGAEETQLPGVTVQSFDGDEDDADQGGAKLFNGFSISSVKATVDSMRGPIHVPSDPNGETGLGAGLGLGSEGRRITPTGRPPLNNEAFGRQQ</sequence>
<feature type="region of interest" description="Disordered" evidence="6">
    <location>
        <begin position="1"/>
        <end position="36"/>
    </location>
</feature>
<dbReference type="GO" id="GO:0005737">
    <property type="term" value="C:cytoplasm"/>
    <property type="evidence" value="ECO:0007669"/>
    <property type="project" value="UniProtKB-SubCell"/>
</dbReference>
<keyword evidence="8" id="KW-1185">Reference proteome</keyword>
<reference evidence="7 8" key="1">
    <citation type="journal article" date="2018" name="Mol. Biol. Evol.">
        <title>Broad Genomic Sampling Reveals a Smut Pathogenic Ancestry of the Fungal Clade Ustilaginomycotina.</title>
        <authorList>
            <person name="Kijpornyongpan T."/>
            <person name="Mondo S.J."/>
            <person name="Barry K."/>
            <person name="Sandor L."/>
            <person name="Lee J."/>
            <person name="Lipzen A."/>
            <person name="Pangilinan J."/>
            <person name="LaButti K."/>
            <person name="Hainaut M."/>
            <person name="Henrissat B."/>
            <person name="Grigoriev I.V."/>
            <person name="Spatafora J.W."/>
            <person name="Aime M.C."/>
        </authorList>
    </citation>
    <scope>NUCLEOTIDE SEQUENCE [LARGE SCALE GENOMIC DNA]</scope>
    <source>
        <strain evidence="7 8">MCA 3645</strain>
    </source>
</reference>
<evidence type="ECO:0000313" key="8">
    <source>
        <dbReference type="Proteomes" id="UP000246740"/>
    </source>
</evidence>
<dbReference type="Gene3D" id="2.30.29.30">
    <property type="entry name" value="Pleckstrin-homology domain (PH domain)/Phosphotyrosine-binding domain (PTB)"/>
    <property type="match status" value="1"/>
</dbReference>
<proteinExistence type="inferred from homology"/>
<organism evidence="7 8">
    <name type="scientific">Testicularia cyperi</name>
    <dbReference type="NCBI Taxonomy" id="1882483"/>
    <lineage>
        <taxon>Eukaryota</taxon>
        <taxon>Fungi</taxon>
        <taxon>Dikarya</taxon>
        <taxon>Basidiomycota</taxon>
        <taxon>Ustilaginomycotina</taxon>
        <taxon>Ustilaginomycetes</taxon>
        <taxon>Ustilaginales</taxon>
        <taxon>Anthracoideaceae</taxon>
        <taxon>Testicularia</taxon>
    </lineage>
</organism>
<accession>A0A317XWV8</accession>
<protein>
    <submittedName>
        <fullName evidence="7">Calcipressin-domain-containing protein</fullName>
    </submittedName>
</protein>
<dbReference type="Gene3D" id="3.30.70.330">
    <property type="match status" value="1"/>
</dbReference>
<dbReference type="Proteomes" id="UP000246740">
    <property type="component" value="Unassembled WGS sequence"/>
</dbReference>
<evidence type="ECO:0000256" key="5">
    <source>
        <dbReference type="ARBA" id="ARBA00023242"/>
    </source>
</evidence>
<dbReference type="GO" id="GO:0005634">
    <property type="term" value="C:nucleus"/>
    <property type="evidence" value="ECO:0007669"/>
    <property type="project" value="UniProtKB-SubCell"/>
</dbReference>
<dbReference type="InterPro" id="IPR035979">
    <property type="entry name" value="RBD_domain_sf"/>
</dbReference>
<evidence type="ECO:0000313" key="7">
    <source>
        <dbReference type="EMBL" id="PWZ02592.1"/>
    </source>
</evidence>
<comment type="similarity">
    <text evidence="3">Belongs to the RCAN family.</text>
</comment>
<evidence type="ECO:0000256" key="3">
    <source>
        <dbReference type="ARBA" id="ARBA00008209"/>
    </source>
</evidence>
<comment type="subcellular location">
    <subcellularLocation>
        <location evidence="2">Cytoplasm</location>
    </subcellularLocation>
    <subcellularLocation>
        <location evidence="1">Nucleus</location>
    </subcellularLocation>
</comment>
<dbReference type="InParanoid" id="A0A317XWV8"/>
<dbReference type="EMBL" id="KZ819188">
    <property type="protein sequence ID" value="PWZ02592.1"/>
    <property type="molecule type" value="Genomic_DNA"/>
</dbReference>
<feature type="region of interest" description="Disordered" evidence="6">
    <location>
        <begin position="434"/>
        <end position="456"/>
    </location>
</feature>
<feature type="region of interest" description="Disordered" evidence="6">
    <location>
        <begin position="279"/>
        <end position="303"/>
    </location>
</feature>
<feature type="region of interest" description="Disordered" evidence="6">
    <location>
        <begin position="535"/>
        <end position="571"/>
    </location>
</feature>
<dbReference type="OrthoDB" id="17212at2759"/>
<evidence type="ECO:0000256" key="1">
    <source>
        <dbReference type="ARBA" id="ARBA00004123"/>
    </source>
</evidence>
<dbReference type="InterPro" id="IPR006931">
    <property type="entry name" value="Calcipressin"/>
</dbReference>
<gene>
    <name evidence="7" type="ORF">BCV70DRAFT_155178</name>
</gene>
<evidence type="ECO:0000256" key="4">
    <source>
        <dbReference type="ARBA" id="ARBA00022490"/>
    </source>
</evidence>
<feature type="compositionally biased region" description="Low complexity" evidence="6">
    <location>
        <begin position="14"/>
        <end position="36"/>
    </location>
</feature>